<dbReference type="Gene3D" id="3.10.100.10">
    <property type="entry name" value="Mannose-Binding Protein A, subunit A"/>
    <property type="match status" value="4"/>
</dbReference>
<keyword evidence="5" id="KW-1185">Reference proteome</keyword>
<sequence length="1324" mass="149377">MCRLHPTQLILIFSISVLNLGQAQDDEGLGSPALAKDGLNSLAEECGSPYTELGVFEKISPTSKYMQFRSMVESDVSFTAMDARSICNTIPHLEQAEVTSMRDSESIEKNMFGTVWLGTNHKQKTGDFRGTDGSRITFQSFVGGDEKCVLLKSEDGFLRMEDASCHSIQAGVLCQFKRGTTCFYQSVEETTAPEPDDLEGLGGDGRFFIGYKQKNWLEAHEFCLSKGKHLLTLDANDPIQDIADAIKKRLEERRLHPFTQFWTAGVFQDLSYQQMYWKIGEEDMVPVLETVPQEWAAAGEDMVEPMDQSNSEMEICLDISFENSALNSYGSYAPLWRVSNCIMPKFFICETVEYGVPLNSLMNDVPEEEEETGKTILTCDDAKIDPVNFEVDITKRTDGDDLVKMIIFNIENDLKSGLVQLELKPEVQWKEEVVDLLVKIGKKSMSTDYVDHGLLNVAKIINLMYLNAAANENSTVNEETWKKLYIPHFRECLDNVEKIPVNGAGFEIAQIELLEDDIKTPYPILVPEEDADTVKGLDSAIDILWFLFSLSFAQCYVERPENAGLINFASDLLVMFILDFVDPLREKWVINVDTEHDQGPDVVDYTLAFGDVDFDNAKGNLRHYVSAAYMQAGLRSQELVRPLDTLSLFHDIADRHENAKTGDKMERLIFVLRFFVVQILITLICVNRSVFSKDLISDADDFDYRSCRIPYMGGKVPKSVPRQLSQMGRNSKYFILKGNNKVPVKHVKDACETLDLQPAEIRNKYELITISNYLNWNAPSKTVVSLGINDNKREGAFVESDGTPMRYHSFAEGQPDNHMNMESCVALLRHPTVRRWVYMDVNCDMGVTVMCMFKTSDQCYYSSPTSDAKLTTGFQYVGGSKKRDYFLVMEQLPRDAAAAECAKAGYNLVDFDTGLNNNQMLYDLVRKWINRNGVYPRIAFWTGGKIVKSSSSDSKKPQYAFEGSGKSLDDLSSSWRSLVWDLDEPSDSSGVGLDQCISAILYKPYKSNGRNLFHLSTTNCRIPHYSICYKEKNVAFRGVNNDSTSGRDGGPEPPKEYCKMENVPIDLAQPGLTYEELIQIATASRYNNIGSDDFRFEWTEAKEWRNEFINTIFAVGMQVCPEDAVPRDFTNTINNLVILYFNALGATQDPPEAVTTRIQTETDFLKKCAATASPMEFEMAGGLPISNGGSPVRFPVETLDTETSGYYDLVLDTFWLYYLTAIGACYEQVDGSKTKWLMDIHQLVVKHFLEPTNMPDLIPDFGVIVGDIDLDAAVYSLRFSSLAAFTNSNITHFYFPRPLYLETAPGVFIMNELHFNTGVFPYKK</sequence>
<keyword evidence="4" id="KW-0675">Receptor</keyword>
<dbReference type="Pfam" id="PF00059">
    <property type="entry name" value="Lectin_C"/>
    <property type="match status" value="1"/>
</dbReference>
<evidence type="ECO:0000256" key="1">
    <source>
        <dbReference type="SAM" id="MobiDB-lite"/>
    </source>
</evidence>
<dbReference type="PANTHER" id="PTHR22802:SF396">
    <property type="entry name" value="C-TYPE LECTIN DOMAIN-CONTAINING PROTEIN"/>
    <property type="match status" value="1"/>
</dbReference>
<organism evidence="4 5">
    <name type="scientific">Orchesella cincta</name>
    <name type="common">Springtail</name>
    <name type="synonym">Podura cincta</name>
    <dbReference type="NCBI Taxonomy" id="48709"/>
    <lineage>
        <taxon>Eukaryota</taxon>
        <taxon>Metazoa</taxon>
        <taxon>Ecdysozoa</taxon>
        <taxon>Arthropoda</taxon>
        <taxon>Hexapoda</taxon>
        <taxon>Collembola</taxon>
        <taxon>Entomobryomorpha</taxon>
        <taxon>Entomobryoidea</taxon>
        <taxon>Orchesellidae</taxon>
        <taxon>Orchesellinae</taxon>
        <taxon>Orchesella</taxon>
    </lineage>
</organism>
<feature type="domain" description="C-type lectin" evidence="3">
    <location>
        <begin position="207"/>
        <end position="350"/>
    </location>
</feature>
<name>A0A1D2N2Z0_ORCCI</name>
<dbReference type="InterPro" id="IPR001304">
    <property type="entry name" value="C-type_lectin-like"/>
</dbReference>
<dbReference type="InterPro" id="IPR051004">
    <property type="entry name" value="DC-SIGN_domain-containing"/>
</dbReference>
<dbReference type="Proteomes" id="UP000094527">
    <property type="component" value="Unassembled WGS sequence"/>
</dbReference>
<feature type="region of interest" description="Disordered" evidence="1">
    <location>
        <begin position="949"/>
        <end position="969"/>
    </location>
</feature>
<evidence type="ECO:0000259" key="3">
    <source>
        <dbReference type="PROSITE" id="PS50041"/>
    </source>
</evidence>
<feature type="chain" id="PRO_5008904953" evidence="2">
    <location>
        <begin position="24"/>
        <end position="1324"/>
    </location>
</feature>
<dbReference type="InterPro" id="IPR016186">
    <property type="entry name" value="C-type_lectin-like/link_sf"/>
</dbReference>
<dbReference type="InterPro" id="IPR016187">
    <property type="entry name" value="CTDL_fold"/>
</dbReference>
<reference evidence="4 5" key="1">
    <citation type="journal article" date="2016" name="Genome Biol. Evol.">
        <title>Gene Family Evolution Reflects Adaptation to Soil Environmental Stressors in the Genome of the Collembolan Orchesella cincta.</title>
        <authorList>
            <person name="Faddeeva-Vakhrusheva A."/>
            <person name="Derks M.F."/>
            <person name="Anvar S.Y."/>
            <person name="Agamennone V."/>
            <person name="Suring W."/>
            <person name="Smit S."/>
            <person name="van Straalen N.M."/>
            <person name="Roelofs D."/>
        </authorList>
    </citation>
    <scope>NUCLEOTIDE SEQUENCE [LARGE SCALE GENOMIC DNA]</scope>
    <source>
        <tissue evidence="4">Mixed pool</tissue>
    </source>
</reference>
<proteinExistence type="predicted"/>
<gene>
    <name evidence="4" type="ORF">Ocin01_07032</name>
</gene>
<dbReference type="CDD" id="cd00037">
    <property type="entry name" value="CLECT"/>
    <property type="match status" value="1"/>
</dbReference>
<evidence type="ECO:0000256" key="2">
    <source>
        <dbReference type="SAM" id="SignalP"/>
    </source>
</evidence>
<accession>A0A1D2N2Z0</accession>
<dbReference type="SUPFAM" id="SSF56436">
    <property type="entry name" value="C-type lectin-like"/>
    <property type="match status" value="4"/>
</dbReference>
<dbReference type="SMART" id="SM00034">
    <property type="entry name" value="CLECT"/>
    <property type="match status" value="4"/>
</dbReference>
<dbReference type="PROSITE" id="PS50041">
    <property type="entry name" value="C_TYPE_LECTIN_2"/>
    <property type="match status" value="2"/>
</dbReference>
<dbReference type="STRING" id="48709.A0A1D2N2Z0"/>
<evidence type="ECO:0000313" key="4">
    <source>
        <dbReference type="EMBL" id="ODM99646.1"/>
    </source>
</evidence>
<comment type="caution">
    <text evidence="4">The sequence shown here is derived from an EMBL/GenBank/DDBJ whole genome shotgun (WGS) entry which is preliminary data.</text>
</comment>
<feature type="signal peptide" evidence="2">
    <location>
        <begin position="1"/>
        <end position="23"/>
    </location>
</feature>
<dbReference type="EMBL" id="LJIJ01000265">
    <property type="protein sequence ID" value="ODM99646.1"/>
    <property type="molecule type" value="Genomic_DNA"/>
</dbReference>
<protein>
    <submittedName>
        <fullName evidence="4">Macrophage mannose receptor 1</fullName>
    </submittedName>
</protein>
<feature type="domain" description="C-type lectin" evidence="3">
    <location>
        <begin position="759"/>
        <end position="852"/>
    </location>
</feature>
<evidence type="ECO:0000313" key="5">
    <source>
        <dbReference type="Proteomes" id="UP000094527"/>
    </source>
</evidence>
<keyword evidence="2" id="KW-0732">Signal</keyword>
<dbReference type="OrthoDB" id="7357196at2759"/>
<dbReference type="PANTHER" id="PTHR22802">
    <property type="entry name" value="C-TYPE LECTIN SUPERFAMILY MEMBER"/>
    <property type="match status" value="1"/>
</dbReference>